<protein>
    <submittedName>
        <fullName evidence="2">DUF4148 domain-containing protein</fullName>
    </submittedName>
</protein>
<keyword evidence="1" id="KW-0732">Signal</keyword>
<feature type="signal peptide" evidence="1">
    <location>
        <begin position="1"/>
        <end position="24"/>
    </location>
</feature>
<proteinExistence type="predicted"/>
<feature type="chain" id="PRO_5044307171" evidence="1">
    <location>
        <begin position="25"/>
        <end position="104"/>
    </location>
</feature>
<evidence type="ECO:0000256" key="1">
    <source>
        <dbReference type="SAM" id="SignalP"/>
    </source>
</evidence>
<reference evidence="2" key="1">
    <citation type="submission" date="2024-05" db="EMBL/GenBank/DDBJ databases">
        <authorList>
            <person name="Luo Y.-C."/>
            <person name="Nicholds J."/>
            <person name="Mortimer T."/>
            <person name="Maboni G."/>
        </authorList>
    </citation>
    <scope>NUCLEOTIDE SEQUENCE</scope>
    <source>
        <strain evidence="2">153920</strain>
    </source>
</reference>
<evidence type="ECO:0000313" key="2">
    <source>
        <dbReference type="EMBL" id="XDJ42897.1"/>
    </source>
</evidence>
<dbReference type="EMBL" id="CP158252">
    <property type="protein sequence ID" value="XDJ42897.1"/>
    <property type="molecule type" value="Genomic_DNA"/>
</dbReference>
<organism evidence="2">
    <name type="scientific">Castellaniella ginsengisoli</name>
    <dbReference type="NCBI Taxonomy" id="546114"/>
    <lineage>
        <taxon>Bacteria</taxon>
        <taxon>Pseudomonadati</taxon>
        <taxon>Pseudomonadota</taxon>
        <taxon>Betaproteobacteria</taxon>
        <taxon>Burkholderiales</taxon>
        <taxon>Alcaligenaceae</taxon>
        <taxon>Castellaniella</taxon>
    </lineage>
</organism>
<dbReference type="RefSeq" id="WP_368643868.1">
    <property type="nucleotide sequence ID" value="NZ_CP158252.1"/>
</dbReference>
<accession>A0AB39CKY6</accession>
<dbReference type="InterPro" id="IPR025421">
    <property type="entry name" value="DUF4148"/>
</dbReference>
<gene>
    <name evidence="2" type="ORF">ABRY99_04850</name>
</gene>
<name>A0AB39CKY6_9BURK</name>
<dbReference type="Pfam" id="PF13663">
    <property type="entry name" value="DUF4148"/>
    <property type="match status" value="1"/>
</dbReference>
<sequence length="104" mass="10765">MKVTTAASIALLSLGLASAGIARADQANYPEITTPSTQSRADVVQALRVAQSQGLVIVGEQGSYPGSQADVPALTRAQVLNELKQAKSAGLLTIGDQGQYPRML</sequence>
<dbReference type="AlphaFoldDB" id="A0AB39CKY6"/>